<evidence type="ECO:0000256" key="1">
    <source>
        <dbReference type="SAM" id="Coils"/>
    </source>
</evidence>
<feature type="transmembrane region" description="Helical" evidence="2">
    <location>
        <begin position="90"/>
        <end position="112"/>
    </location>
</feature>
<reference evidence="3 4" key="1">
    <citation type="submission" date="2020-01" db="EMBL/GenBank/DDBJ databases">
        <authorList>
            <person name="Sixt B."/>
            <person name="Schulz F."/>
            <person name="Kostanjsek R."/>
            <person name="Koestlbacher S."/>
            <person name="Collingro A."/>
            <person name="Toenshoff E."/>
            <person name="Horn M."/>
        </authorList>
    </citation>
    <scope>NUCLEOTIDE SEQUENCE [LARGE SCALE GENOMIC DNA]</scope>
    <source>
        <strain evidence="3 4">15C</strain>
    </source>
</reference>
<organism evidence="3 4">
    <name type="scientific">Candidatus Rhabdochlamydia porcellionis</name>
    <dbReference type="NCBI Taxonomy" id="225148"/>
    <lineage>
        <taxon>Bacteria</taxon>
        <taxon>Pseudomonadati</taxon>
        <taxon>Chlamydiota</taxon>
        <taxon>Chlamydiia</taxon>
        <taxon>Parachlamydiales</taxon>
        <taxon>Candidatus Rhabdochlamydiaceae</taxon>
        <taxon>Candidatus Rhabdochlamydia</taxon>
    </lineage>
</organism>
<proteinExistence type="predicted"/>
<evidence type="ECO:0000256" key="2">
    <source>
        <dbReference type="SAM" id="Phobius"/>
    </source>
</evidence>
<protein>
    <submittedName>
        <fullName evidence="3">Uncharacterized protein</fullName>
    </submittedName>
</protein>
<name>A0ABX8YYG7_9BACT</name>
<keyword evidence="2" id="KW-0472">Membrane</keyword>
<dbReference type="EMBL" id="CP075585">
    <property type="protein sequence ID" value="QZA58364.1"/>
    <property type="molecule type" value="Genomic_DNA"/>
</dbReference>
<feature type="transmembrane region" description="Helical" evidence="2">
    <location>
        <begin position="50"/>
        <end position="70"/>
    </location>
</feature>
<sequence length="204" mass="23276">MISIGNYNPLSCDNYINSGNYFQKQLSNDSNLAIRTAFVFAKIVGRGPDVLIHVGLGFIKLLASTAMAIYSIPAAAFDSIPTHHKVAKQAFRHFSLALFFMADIPLSLTHILKMYPEPLCKKIQQTLSISSNYLELDQIIDGLLDTRNSCTKIQVKEAEKIFQENEQLKQENEQLQKNYKELNQKHIDLIQEELIYINNQIEKQ</sequence>
<keyword evidence="4" id="KW-1185">Reference proteome</keyword>
<keyword evidence="2" id="KW-1133">Transmembrane helix</keyword>
<evidence type="ECO:0000313" key="3">
    <source>
        <dbReference type="EMBL" id="QZA58364.1"/>
    </source>
</evidence>
<keyword evidence="2" id="KW-0812">Transmembrane</keyword>
<reference evidence="3 4" key="2">
    <citation type="submission" date="2021-05" db="EMBL/GenBank/DDBJ databases">
        <title>Ecology and evolution of chlamydial symbionts of arthropods.</title>
        <authorList>
            <person name="Halter T."/>
            <person name="Sixt B.S."/>
            <person name="Toenshoff E.R."/>
            <person name="Koestlbacher S."/>
            <person name="Schulz F."/>
            <person name="Kostanjsek R."/>
            <person name="Collingro A."/>
            <person name="Hendrickx F."/>
            <person name="Horn M."/>
        </authorList>
    </citation>
    <scope>NUCLEOTIDE SEQUENCE [LARGE SCALE GENOMIC DNA]</scope>
    <source>
        <strain evidence="3 4">15C</strain>
    </source>
</reference>
<gene>
    <name evidence="3" type="ORF">RHAB15C_0000237</name>
</gene>
<accession>A0ABX8YYG7</accession>
<feature type="coiled-coil region" evidence="1">
    <location>
        <begin position="158"/>
        <end position="192"/>
    </location>
</feature>
<keyword evidence="1" id="KW-0175">Coiled coil</keyword>
<evidence type="ECO:0000313" key="4">
    <source>
        <dbReference type="Proteomes" id="UP000822862"/>
    </source>
</evidence>
<dbReference type="Proteomes" id="UP000822862">
    <property type="component" value="Chromosome"/>
</dbReference>
<dbReference type="RefSeq" id="WP_194845510.1">
    <property type="nucleotide sequence ID" value="NZ_CP075585.1"/>
</dbReference>